<keyword evidence="4" id="KW-1185">Reference proteome</keyword>
<gene>
    <name evidence="3" type="ORF">ISF_01393</name>
</gene>
<dbReference type="GeneID" id="30017685"/>
<dbReference type="EMBL" id="AZHB01000002">
    <property type="protein sequence ID" value="OAA72320.1"/>
    <property type="molecule type" value="Genomic_DNA"/>
</dbReference>
<comment type="caution">
    <text evidence="3">The sequence shown here is derived from an EMBL/GenBank/DDBJ whole genome shotgun (WGS) entry which is preliminary data.</text>
</comment>
<proteinExistence type="predicted"/>
<dbReference type="Proteomes" id="UP000076744">
    <property type="component" value="Unassembled WGS sequence"/>
</dbReference>
<sequence>MGRSSSTASSPTVCGTKLNAYPPVRVATHHYASSETTLADSLPSSPQYQPPPYADEAQSWPPEYHDEFLEREKRHWEPLPKKTLVVRLCTSVFIAFIVCLIVAAVSTEHIYALDPNLDRDGSDDKVGDGKGHNNGLQQHREADRYECCYIQLPIHWGLCQQRKGKVQQ</sequence>
<name>A0A168D9E2_CORFA</name>
<dbReference type="RefSeq" id="XP_018707766.1">
    <property type="nucleotide sequence ID" value="XM_018845000.1"/>
</dbReference>
<dbReference type="OrthoDB" id="4869745at2759"/>
<keyword evidence="2" id="KW-1133">Transmembrane helix</keyword>
<organism evidence="3 4">
    <name type="scientific">Cordyceps fumosorosea (strain ARSEF 2679)</name>
    <name type="common">Isaria fumosorosea</name>
    <dbReference type="NCBI Taxonomy" id="1081104"/>
    <lineage>
        <taxon>Eukaryota</taxon>
        <taxon>Fungi</taxon>
        <taxon>Dikarya</taxon>
        <taxon>Ascomycota</taxon>
        <taxon>Pezizomycotina</taxon>
        <taxon>Sordariomycetes</taxon>
        <taxon>Hypocreomycetidae</taxon>
        <taxon>Hypocreales</taxon>
        <taxon>Cordycipitaceae</taxon>
        <taxon>Cordyceps</taxon>
    </lineage>
</organism>
<feature type="transmembrane region" description="Helical" evidence="2">
    <location>
        <begin position="84"/>
        <end position="105"/>
    </location>
</feature>
<evidence type="ECO:0000313" key="3">
    <source>
        <dbReference type="EMBL" id="OAA72320.1"/>
    </source>
</evidence>
<evidence type="ECO:0000313" key="4">
    <source>
        <dbReference type="Proteomes" id="UP000076744"/>
    </source>
</evidence>
<accession>A0A168D9E2</accession>
<feature type="region of interest" description="Disordered" evidence="1">
    <location>
        <begin position="35"/>
        <end position="60"/>
    </location>
</feature>
<evidence type="ECO:0000256" key="1">
    <source>
        <dbReference type="SAM" id="MobiDB-lite"/>
    </source>
</evidence>
<dbReference type="AlphaFoldDB" id="A0A168D9E2"/>
<keyword evidence="2" id="KW-0812">Transmembrane</keyword>
<keyword evidence="2" id="KW-0472">Membrane</keyword>
<reference evidence="3 4" key="1">
    <citation type="journal article" date="2016" name="Genome Biol. Evol.">
        <title>Divergent and convergent evolution of fungal pathogenicity.</title>
        <authorList>
            <person name="Shang Y."/>
            <person name="Xiao G."/>
            <person name="Zheng P."/>
            <person name="Cen K."/>
            <person name="Zhan S."/>
            <person name="Wang C."/>
        </authorList>
    </citation>
    <scope>NUCLEOTIDE SEQUENCE [LARGE SCALE GENOMIC DNA]</scope>
    <source>
        <strain evidence="3 4">ARSEF 2679</strain>
    </source>
</reference>
<protein>
    <submittedName>
        <fullName evidence="3">Uncharacterized protein</fullName>
    </submittedName>
</protein>
<evidence type="ECO:0000256" key="2">
    <source>
        <dbReference type="SAM" id="Phobius"/>
    </source>
</evidence>